<name>A0A3M7M6C9_9PLEO</name>
<evidence type="ECO:0000256" key="1">
    <source>
        <dbReference type="SAM" id="MobiDB-lite"/>
    </source>
</evidence>
<feature type="compositionally biased region" description="Basic and acidic residues" evidence="1">
    <location>
        <begin position="260"/>
        <end position="269"/>
    </location>
</feature>
<evidence type="ECO:0000313" key="2">
    <source>
        <dbReference type="EMBL" id="RMZ70042.1"/>
    </source>
</evidence>
<feature type="region of interest" description="Disordered" evidence="1">
    <location>
        <begin position="155"/>
        <end position="269"/>
    </location>
</feature>
<dbReference type="EMBL" id="KE747824">
    <property type="protein sequence ID" value="RMZ70042.1"/>
    <property type="molecule type" value="Genomic_DNA"/>
</dbReference>
<feature type="compositionally biased region" description="Basic residues" evidence="1">
    <location>
        <begin position="216"/>
        <end position="225"/>
    </location>
</feature>
<feature type="compositionally biased region" description="Acidic residues" evidence="1">
    <location>
        <begin position="243"/>
        <end position="258"/>
    </location>
</feature>
<dbReference type="Proteomes" id="UP000265663">
    <property type="component" value="Unassembled WGS sequence"/>
</dbReference>
<accession>A0A3M7M6C9</accession>
<feature type="compositionally biased region" description="Polar residues" evidence="1">
    <location>
        <begin position="155"/>
        <end position="166"/>
    </location>
</feature>
<proteinExistence type="predicted"/>
<protein>
    <submittedName>
        <fullName evidence="2">Uncharacterized protein</fullName>
    </submittedName>
</protein>
<evidence type="ECO:0000313" key="3">
    <source>
        <dbReference type="Proteomes" id="UP000265663"/>
    </source>
</evidence>
<feature type="compositionally biased region" description="Acidic residues" evidence="1">
    <location>
        <begin position="200"/>
        <end position="209"/>
    </location>
</feature>
<keyword evidence="3" id="KW-1185">Reference proteome</keyword>
<dbReference type="AlphaFoldDB" id="A0A3M7M6C9"/>
<gene>
    <name evidence="2" type="ORF">GMOD_00000079</name>
</gene>
<reference evidence="2 3" key="1">
    <citation type="journal article" date="2014" name="PLoS ONE">
        <title>De novo Genome Assembly of the Fungal Plant Pathogen Pyrenophora semeniperda.</title>
        <authorList>
            <person name="Soliai M.M."/>
            <person name="Meyer S.E."/>
            <person name="Udall J.A."/>
            <person name="Elzinga D.E."/>
            <person name="Hermansen R.A."/>
            <person name="Bodily P.M."/>
            <person name="Hart A.A."/>
            <person name="Coleman C.E."/>
        </authorList>
    </citation>
    <scope>NUCLEOTIDE SEQUENCE [LARGE SCALE GENOMIC DNA]</scope>
    <source>
        <strain evidence="2 3">CCB06</strain>
        <tissue evidence="2">Mycelium</tissue>
    </source>
</reference>
<feature type="compositionally biased region" description="Polar residues" evidence="1">
    <location>
        <begin position="176"/>
        <end position="196"/>
    </location>
</feature>
<sequence length="269" mass="30705">MSRWMGFPGGRGFEFYDDPYGSSGGEDMNDGLRRQRRLLAAYIQRGTFMRPQHSQPSQFAGMPNFQSPFTGRGAPHSHMMGGHPQFGVPMPQGMNMGMGGMGGGMPGMVSMGAMGRDPGIGMGMGMGMPMNMHCPNQSSFLGASRMGYRQPSMFNAGSSHSMQAPFSTRHRHRAQPSWSRPQHSPFSTRSPYSPSYFSHDEDDESDWDEPAMYTQPRRRPRRFRNLGRPGYRIPSRSRWMYDGYEDEDDDDDESDFEDYYPSRRERYRY</sequence>
<organism evidence="2 3">
    <name type="scientific">Pyrenophora seminiperda CCB06</name>
    <dbReference type="NCBI Taxonomy" id="1302712"/>
    <lineage>
        <taxon>Eukaryota</taxon>
        <taxon>Fungi</taxon>
        <taxon>Dikarya</taxon>
        <taxon>Ascomycota</taxon>
        <taxon>Pezizomycotina</taxon>
        <taxon>Dothideomycetes</taxon>
        <taxon>Pleosporomycetidae</taxon>
        <taxon>Pleosporales</taxon>
        <taxon>Pleosporineae</taxon>
        <taxon>Pleosporaceae</taxon>
        <taxon>Pyrenophora</taxon>
    </lineage>
</organism>